<dbReference type="CDD" id="cd07377">
    <property type="entry name" value="WHTH_GntR"/>
    <property type="match status" value="1"/>
</dbReference>
<protein>
    <submittedName>
        <fullName evidence="5">FadR family transcriptional regulator</fullName>
    </submittedName>
</protein>
<evidence type="ECO:0000313" key="5">
    <source>
        <dbReference type="EMBL" id="RXV67689.1"/>
    </source>
</evidence>
<dbReference type="Pfam" id="PF07729">
    <property type="entry name" value="FCD"/>
    <property type="match status" value="1"/>
</dbReference>
<dbReference type="GO" id="GO:0003677">
    <property type="term" value="F:DNA binding"/>
    <property type="evidence" value="ECO:0007669"/>
    <property type="project" value="UniProtKB-KW"/>
</dbReference>
<dbReference type="Proteomes" id="UP000289650">
    <property type="component" value="Unassembled WGS sequence"/>
</dbReference>
<dbReference type="PANTHER" id="PTHR43537:SF5">
    <property type="entry name" value="UXU OPERON TRANSCRIPTIONAL REGULATOR"/>
    <property type="match status" value="1"/>
</dbReference>
<keyword evidence="1" id="KW-0805">Transcription regulation</keyword>
<dbReference type="AlphaFoldDB" id="A0A4Q2ADT6"/>
<dbReference type="SUPFAM" id="SSF46785">
    <property type="entry name" value="Winged helix' DNA-binding domain"/>
    <property type="match status" value="1"/>
</dbReference>
<reference evidence="5 6" key="1">
    <citation type="submission" date="2018-08" db="EMBL/GenBank/DDBJ databases">
        <title>Mountain-cultivated ginseng endophyte, Burkholderia stabilis and its activity against ginseng root rot disease.</title>
        <authorList>
            <person name="Tapan Kumar M."/>
            <person name="Bae H."/>
            <person name="Shanmugam G."/>
            <person name="Jeon J."/>
        </authorList>
    </citation>
    <scope>NUCLEOTIDE SEQUENCE [LARGE SCALE GENOMIC DNA]</scope>
    <source>
        <strain evidence="5 6">EB159</strain>
    </source>
</reference>
<feature type="domain" description="HTH gntR-type" evidence="4">
    <location>
        <begin position="16"/>
        <end position="84"/>
    </location>
</feature>
<dbReference type="Pfam" id="PF00392">
    <property type="entry name" value="GntR"/>
    <property type="match status" value="1"/>
</dbReference>
<dbReference type="OrthoDB" id="7363114at2"/>
<dbReference type="InterPro" id="IPR008920">
    <property type="entry name" value="TF_FadR/GntR_C"/>
</dbReference>
<gene>
    <name evidence="5" type="ORF">D1006_20785</name>
</gene>
<evidence type="ECO:0000259" key="4">
    <source>
        <dbReference type="PROSITE" id="PS50949"/>
    </source>
</evidence>
<dbReference type="SMART" id="SM00345">
    <property type="entry name" value="HTH_GNTR"/>
    <property type="match status" value="1"/>
</dbReference>
<organism evidence="5 6">
    <name type="scientific">Burkholderia stabilis</name>
    <dbReference type="NCBI Taxonomy" id="95485"/>
    <lineage>
        <taxon>Bacteria</taxon>
        <taxon>Pseudomonadati</taxon>
        <taxon>Pseudomonadota</taxon>
        <taxon>Betaproteobacteria</taxon>
        <taxon>Burkholderiales</taxon>
        <taxon>Burkholderiaceae</taxon>
        <taxon>Burkholderia</taxon>
        <taxon>Burkholderia cepacia complex</taxon>
    </lineage>
</organism>
<name>A0A4Q2ADT6_9BURK</name>
<dbReference type="SUPFAM" id="SSF48008">
    <property type="entry name" value="GntR ligand-binding domain-like"/>
    <property type="match status" value="1"/>
</dbReference>
<dbReference type="EMBL" id="QWEX01000002">
    <property type="protein sequence ID" value="RXV67689.1"/>
    <property type="molecule type" value="Genomic_DNA"/>
</dbReference>
<proteinExistence type="predicted"/>
<evidence type="ECO:0000313" key="6">
    <source>
        <dbReference type="Proteomes" id="UP000289650"/>
    </source>
</evidence>
<sequence length="244" mass="26795">MTDHAMNATPVARRSRRRAEGVFDLLCEQIRTGALKPGDLLPTESELMRTQEVSRAVVREAIQRLRMSGLVETRQGIGSYVLDDAVQPPVVELPPVATQTRRDVLSILELRMCIETESAGLAAQRATRQDLDAIGQALEALDRHAQAGDDAASYDFRFHIEIARATGNPFFVDVLSQLDPAFAPRPRLDPANYAMRVSGEHANIFEAIRRGDVGAARAAMQIHLSNSRARLLASKARGESGSER</sequence>
<dbReference type="InterPro" id="IPR011711">
    <property type="entry name" value="GntR_C"/>
</dbReference>
<dbReference type="Gene3D" id="1.20.120.530">
    <property type="entry name" value="GntR ligand-binding domain-like"/>
    <property type="match status" value="1"/>
</dbReference>
<dbReference type="InterPro" id="IPR000524">
    <property type="entry name" value="Tscrpt_reg_HTH_GntR"/>
</dbReference>
<dbReference type="GO" id="GO:0003700">
    <property type="term" value="F:DNA-binding transcription factor activity"/>
    <property type="evidence" value="ECO:0007669"/>
    <property type="project" value="InterPro"/>
</dbReference>
<dbReference type="InterPro" id="IPR036388">
    <property type="entry name" value="WH-like_DNA-bd_sf"/>
</dbReference>
<keyword evidence="3" id="KW-0804">Transcription</keyword>
<dbReference type="PANTHER" id="PTHR43537">
    <property type="entry name" value="TRANSCRIPTIONAL REGULATOR, GNTR FAMILY"/>
    <property type="match status" value="1"/>
</dbReference>
<evidence type="ECO:0000256" key="1">
    <source>
        <dbReference type="ARBA" id="ARBA00023015"/>
    </source>
</evidence>
<dbReference type="Gene3D" id="1.10.10.10">
    <property type="entry name" value="Winged helix-like DNA-binding domain superfamily/Winged helix DNA-binding domain"/>
    <property type="match status" value="1"/>
</dbReference>
<keyword evidence="2" id="KW-0238">DNA-binding</keyword>
<dbReference type="SMART" id="SM00895">
    <property type="entry name" value="FCD"/>
    <property type="match status" value="1"/>
</dbReference>
<dbReference type="RefSeq" id="WP_129515334.1">
    <property type="nucleotide sequence ID" value="NZ_QWEX01000002.1"/>
</dbReference>
<dbReference type="PROSITE" id="PS50949">
    <property type="entry name" value="HTH_GNTR"/>
    <property type="match status" value="1"/>
</dbReference>
<accession>A0A4Q2ADT6</accession>
<evidence type="ECO:0000256" key="2">
    <source>
        <dbReference type="ARBA" id="ARBA00023125"/>
    </source>
</evidence>
<dbReference type="PRINTS" id="PR00035">
    <property type="entry name" value="HTHGNTR"/>
</dbReference>
<evidence type="ECO:0000256" key="3">
    <source>
        <dbReference type="ARBA" id="ARBA00023163"/>
    </source>
</evidence>
<dbReference type="InterPro" id="IPR036390">
    <property type="entry name" value="WH_DNA-bd_sf"/>
</dbReference>
<comment type="caution">
    <text evidence="5">The sequence shown here is derived from an EMBL/GenBank/DDBJ whole genome shotgun (WGS) entry which is preliminary data.</text>
</comment>